<feature type="domain" description="HTH tetR-type" evidence="6">
    <location>
        <begin position="23"/>
        <end position="83"/>
    </location>
</feature>
<evidence type="ECO:0000256" key="2">
    <source>
        <dbReference type="ARBA" id="ARBA00023125"/>
    </source>
</evidence>
<dbReference type="InterPro" id="IPR050109">
    <property type="entry name" value="HTH-type_TetR-like_transc_reg"/>
</dbReference>
<evidence type="ECO:0000256" key="5">
    <source>
        <dbReference type="SAM" id="MobiDB-lite"/>
    </source>
</evidence>
<protein>
    <submittedName>
        <fullName evidence="7">TetR/AcrR family transcriptional regulator</fullName>
    </submittedName>
</protein>
<keyword evidence="3" id="KW-0804">Transcription</keyword>
<evidence type="ECO:0000256" key="4">
    <source>
        <dbReference type="PROSITE-ProRule" id="PRU00335"/>
    </source>
</evidence>
<dbReference type="PANTHER" id="PTHR30055">
    <property type="entry name" value="HTH-TYPE TRANSCRIPTIONAL REGULATOR RUTR"/>
    <property type="match status" value="1"/>
</dbReference>
<dbReference type="PROSITE" id="PS50977">
    <property type="entry name" value="HTH_TETR_2"/>
    <property type="match status" value="1"/>
</dbReference>
<evidence type="ECO:0000313" key="8">
    <source>
        <dbReference type="Proteomes" id="UP001595957"/>
    </source>
</evidence>
<dbReference type="PRINTS" id="PR00455">
    <property type="entry name" value="HTHTETR"/>
</dbReference>
<feature type="region of interest" description="Disordered" evidence="5">
    <location>
        <begin position="1"/>
        <end position="20"/>
    </location>
</feature>
<feature type="DNA-binding region" description="H-T-H motif" evidence="4">
    <location>
        <begin position="46"/>
        <end position="65"/>
    </location>
</feature>
<keyword evidence="2 4" id="KW-0238">DNA-binding</keyword>
<gene>
    <name evidence="7" type="ORF">ACFO3E_16175</name>
</gene>
<evidence type="ECO:0000256" key="3">
    <source>
        <dbReference type="ARBA" id="ARBA00023163"/>
    </source>
</evidence>
<dbReference type="InterPro" id="IPR001647">
    <property type="entry name" value="HTH_TetR"/>
</dbReference>
<name>A0ABV9F1M0_9SPHN</name>
<sequence length="89" mass="9687">MTPSARPGNGTVKAGRPTLEEIERRKARALEVATDLFVSKGYAATSFIEIAAISGVASGTLYHHFGDKEQMFRRVVLTADDSRPVRPVL</sequence>
<accession>A0ABV9F1M0</accession>
<dbReference type="RefSeq" id="WP_380806199.1">
    <property type="nucleotide sequence ID" value="NZ_JBHSFZ010000058.1"/>
</dbReference>
<evidence type="ECO:0000256" key="1">
    <source>
        <dbReference type="ARBA" id="ARBA00023015"/>
    </source>
</evidence>
<comment type="caution">
    <text evidence="7">The sequence shown here is derived from an EMBL/GenBank/DDBJ whole genome shotgun (WGS) entry which is preliminary data.</text>
</comment>
<evidence type="ECO:0000259" key="6">
    <source>
        <dbReference type="PROSITE" id="PS50977"/>
    </source>
</evidence>
<dbReference type="EMBL" id="JBHSFZ010000058">
    <property type="protein sequence ID" value="MFC4595698.1"/>
    <property type="molecule type" value="Genomic_DNA"/>
</dbReference>
<evidence type="ECO:0000313" key="7">
    <source>
        <dbReference type="EMBL" id="MFC4595698.1"/>
    </source>
</evidence>
<proteinExistence type="predicted"/>
<keyword evidence="8" id="KW-1185">Reference proteome</keyword>
<dbReference type="Proteomes" id="UP001595957">
    <property type="component" value="Unassembled WGS sequence"/>
</dbReference>
<dbReference type="SUPFAM" id="SSF46689">
    <property type="entry name" value="Homeodomain-like"/>
    <property type="match status" value="1"/>
</dbReference>
<organism evidence="7 8">
    <name type="scientific">Sphingobium tyrosinilyticum</name>
    <dbReference type="NCBI Taxonomy" id="2715436"/>
    <lineage>
        <taxon>Bacteria</taxon>
        <taxon>Pseudomonadati</taxon>
        <taxon>Pseudomonadota</taxon>
        <taxon>Alphaproteobacteria</taxon>
        <taxon>Sphingomonadales</taxon>
        <taxon>Sphingomonadaceae</taxon>
        <taxon>Sphingobium</taxon>
    </lineage>
</organism>
<dbReference type="PANTHER" id="PTHR30055:SF234">
    <property type="entry name" value="HTH-TYPE TRANSCRIPTIONAL REGULATOR BETI"/>
    <property type="match status" value="1"/>
</dbReference>
<dbReference type="Gene3D" id="1.10.357.10">
    <property type="entry name" value="Tetracycline Repressor, domain 2"/>
    <property type="match status" value="1"/>
</dbReference>
<dbReference type="Pfam" id="PF00440">
    <property type="entry name" value="TetR_N"/>
    <property type="match status" value="1"/>
</dbReference>
<keyword evidence="1" id="KW-0805">Transcription regulation</keyword>
<reference evidence="8" key="1">
    <citation type="journal article" date="2019" name="Int. J. Syst. Evol. Microbiol.">
        <title>The Global Catalogue of Microorganisms (GCM) 10K type strain sequencing project: providing services to taxonomists for standard genome sequencing and annotation.</title>
        <authorList>
            <consortium name="The Broad Institute Genomics Platform"/>
            <consortium name="The Broad Institute Genome Sequencing Center for Infectious Disease"/>
            <person name="Wu L."/>
            <person name="Ma J."/>
        </authorList>
    </citation>
    <scope>NUCLEOTIDE SEQUENCE [LARGE SCALE GENOMIC DNA]</scope>
    <source>
        <strain evidence="8">NBRC 103632</strain>
    </source>
</reference>
<dbReference type="InterPro" id="IPR009057">
    <property type="entry name" value="Homeodomain-like_sf"/>
</dbReference>